<dbReference type="EMBL" id="CP011129">
    <property type="protein sequence ID" value="ALN81778.1"/>
    <property type="molecule type" value="Genomic_DNA"/>
</dbReference>
<protein>
    <submittedName>
        <fullName evidence="2">Putative transmembrane protein</fullName>
    </submittedName>
</protein>
<reference evidence="2 3" key="1">
    <citation type="journal article" date="2015" name="BMC Genomics">
        <title>Comparative genomics and metabolic profiling of the genus Lysobacter.</title>
        <authorList>
            <person name="de Bruijn I."/>
            <person name="Cheng X."/>
            <person name="de Jager V."/>
            <person name="Exposito R.G."/>
            <person name="Watrous J."/>
            <person name="Patel N."/>
            <person name="Postma J."/>
            <person name="Dorrestein P.C."/>
            <person name="Kobayashi D."/>
            <person name="Raaijmakers J.M."/>
        </authorList>
    </citation>
    <scope>NUCLEOTIDE SEQUENCE [LARGE SCALE GENOMIC DNA]</scope>
    <source>
        <strain evidence="2 3">76</strain>
    </source>
</reference>
<dbReference type="KEGG" id="lab:LA76x_3656"/>
<dbReference type="Proteomes" id="UP000060787">
    <property type="component" value="Chromosome"/>
</dbReference>
<evidence type="ECO:0000313" key="3">
    <source>
        <dbReference type="Proteomes" id="UP000060787"/>
    </source>
</evidence>
<keyword evidence="3" id="KW-1185">Reference proteome</keyword>
<accession>A0A0S2FE11</accession>
<evidence type="ECO:0000256" key="1">
    <source>
        <dbReference type="SAM" id="Phobius"/>
    </source>
</evidence>
<name>A0A0S2FE11_LYSAN</name>
<sequence>MLYFISQHPYWSFPLILGLCNLPAVWLYQRSGSSRWLWWCFVGWLAAFANIFVGRLANTSFLEAFGSEGTAVIVGSEPAQASFNEQPIWNYTAVLRTADGRDLKIGFDTLTASLYPLGDRFLVPPQGERFVVRYIPGFERNIAIIAERSEFGKRQRLVEAQAALDQAAAQWALSPRNAQFVHEYREALRSFLQAHRGDIDPALAETLERRRAALDAAAQ</sequence>
<organism evidence="2 3">
    <name type="scientific">Lysobacter antibioticus</name>
    <dbReference type="NCBI Taxonomy" id="84531"/>
    <lineage>
        <taxon>Bacteria</taxon>
        <taxon>Pseudomonadati</taxon>
        <taxon>Pseudomonadota</taxon>
        <taxon>Gammaproteobacteria</taxon>
        <taxon>Lysobacterales</taxon>
        <taxon>Lysobacteraceae</taxon>
        <taxon>Lysobacter</taxon>
    </lineage>
</organism>
<feature type="transmembrane region" description="Helical" evidence="1">
    <location>
        <begin position="12"/>
        <end position="29"/>
    </location>
</feature>
<keyword evidence="1 2" id="KW-0812">Transmembrane</keyword>
<feature type="transmembrane region" description="Helical" evidence="1">
    <location>
        <begin position="36"/>
        <end position="57"/>
    </location>
</feature>
<proteinExistence type="predicted"/>
<keyword evidence="1" id="KW-0472">Membrane</keyword>
<keyword evidence="1" id="KW-1133">Transmembrane helix</keyword>
<dbReference type="STRING" id="84531.LA76x_3656"/>
<gene>
    <name evidence="2" type="ORF">LA76x_3656</name>
</gene>
<dbReference type="PATRIC" id="fig|84531.8.peg.3674"/>
<evidence type="ECO:0000313" key="2">
    <source>
        <dbReference type="EMBL" id="ALN81778.1"/>
    </source>
</evidence>
<dbReference type="AlphaFoldDB" id="A0A0S2FE11"/>